<protein>
    <recommendedName>
        <fullName evidence="4">Mannosylglycerate hydrolase MGH1-like glycoside hydrolase domain-containing protein</fullName>
    </recommendedName>
</protein>
<comment type="similarity">
    <text evidence="1">Belongs to the glycosyl hydrolase 63 family.</text>
</comment>
<evidence type="ECO:0000256" key="1">
    <source>
        <dbReference type="ARBA" id="ARBA00010833"/>
    </source>
</evidence>
<dbReference type="eggNOG" id="COG3408">
    <property type="taxonomic scope" value="Bacteria"/>
</dbReference>
<accession>C7QAK4</accession>
<dbReference type="PANTHER" id="PTHR10412">
    <property type="entry name" value="MANNOSYL-OLIGOSACCHARIDE GLUCOSIDASE"/>
    <property type="match status" value="1"/>
</dbReference>
<dbReference type="InterPro" id="IPR008928">
    <property type="entry name" value="6-hairpin_glycosidase_sf"/>
</dbReference>
<dbReference type="CAZy" id="GH63">
    <property type="family name" value="Glycoside Hydrolase Family 63"/>
</dbReference>
<organism evidence="5 6">
    <name type="scientific">Catenulispora acidiphila (strain DSM 44928 / JCM 14897 / NBRC 102108 / NRRL B-24433 / ID139908)</name>
    <dbReference type="NCBI Taxonomy" id="479433"/>
    <lineage>
        <taxon>Bacteria</taxon>
        <taxon>Bacillati</taxon>
        <taxon>Actinomycetota</taxon>
        <taxon>Actinomycetes</taxon>
        <taxon>Catenulisporales</taxon>
        <taxon>Catenulisporaceae</taxon>
        <taxon>Catenulispora</taxon>
    </lineage>
</organism>
<dbReference type="InterPro" id="IPR004888">
    <property type="entry name" value="Glycoside_hydrolase_63"/>
</dbReference>
<keyword evidence="6" id="KW-1185">Reference proteome</keyword>
<keyword evidence="2" id="KW-0378">Hydrolase</keyword>
<evidence type="ECO:0000256" key="3">
    <source>
        <dbReference type="ARBA" id="ARBA00023295"/>
    </source>
</evidence>
<dbReference type="AlphaFoldDB" id="C7QAK4"/>
<evidence type="ECO:0000256" key="2">
    <source>
        <dbReference type="ARBA" id="ARBA00022801"/>
    </source>
</evidence>
<reference evidence="5 6" key="1">
    <citation type="journal article" date="2009" name="Stand. Genomic Sci.">
        <title>Complete genome sequence of Catenulispora acidiphila type strain (ID 139908).</title>
        <authorList>
            <person name="Copeland A."/>
            <person name="Lapidus A."/>
            <person name="Glavina Del Rio T."/>
            <person name="Nolan M."/>
            <person name="Lucas S."/>
            <person name="Chen F."/>
            <person name="Tice H."/>
            <person name="Cheng J.F."/>
            <person name="Bruce D."/>
            <person name="Goodwin L."/>
            <person name="Pitluck S."/>
            <person name="Mikhailova N."/>
            <person name="Pati A."/>
            <person name="Ivanova N."/>
            <person name="Mavromatis K."/>
            <person name="Chen A."/>
            <person name="Palaniappan K."/>
            <person name="Chain P."/>
            <person name="Land M."/>
            <person name="Hauser L."/>
            <person name="Chang Y.J."/>
            <person name="Jeffries C.D."/>
            <person name="Chertkov O."/>
            <person name="Brettin T."/>
            <person name="Detter J.C."/>
            <person name="Han C."/>
            <person name="Ali Z."/>
            <person name="Tindall B.J."/>
            <person name="Goker M."/>
            <person name="Bristow J."/>
            <person name="Eisen J.A."/>
            <person name="Markowitz V."/>
            <person name="Hugenholtz P."/>
            <person name="Kyrpides N.C."/>
            <person name="Klenk H.P."/>
        </authorList>
    </citation>
    <scope>NUCLEOTIDE SEQUENCE [LARGE SCALE GENOMIC DNA]</scope>
    <source>
        <strain evidence="6">DSM 44928 / JCM 14897 / NBRC 102108 / NRRL B-24433 / ID139908</strain>
    </source>
</reference>
<dbReference type="GO" id="GO:0004573">
    <property type="term" value="F:Glc3Man9GlcNAc2 oligosaccharide glucosidase activity"/>
    <property type="evidence" value="ECO:0007669"/>
    <property type="project" value="InterPro"/>
</dbReference>
<proteinExistence type="inferred from homology"/>
<dbReference type="PANTHER" id="PTHR10412:SF11">
    <property type="entry name" value="MANNOSYL-OLIGOSACCHARIDE GLUCOSIDASE"/>
    <property type="match status" value="1"/>
</dbReference>
<evidence type="ECO:0000313" key="5">
    <source>
        <dbReference type="EMBL" id="ACU72503.1"/>
    </source>
</evidence>
<dbReference type="KEGG" id="cai:Caci_3598"/>
<evidence type="ECO:0000313" key="6">
    <source>
        <dbReference type="Proteomes" id="UP000000851"/>
    </source>
</evidence>
<keyword evidence="3" id="KW-0326">Glycosidase</keyword>
<dbReference type="Gene3D" id="1.50.10.10">
    <property type="match status" value="1"/>
</dbReference>
<dbReference type="GO" id="GO:0006487">
    <property type="term" value="P:protein N-linked glycosylation"/>
    <property type="evidence" value="ECO:0007669"/>
    <property type="project" value="TreeGrafter"/>
</dbReference>
<dbReference type="RefSeq" id="WP_015792232.1">
    <property type="nucleotide sequence ID" value="NC_013131.1"/>
</dbReference>
<name>C7QAK4_CATAD</name>
<feature type="domain" description="Mannosylglycerate hydrolase MGH1-like glycoside hydrolase" evidence="4">
    <location>
        <begin position="256"/>
        <end position="560"/>
    </location>
</feature>
<dbReference type="InParanoid" id="C7QAK4"/>
<dbReference type="SUPFAM" id="SSF48208">
    <property type="entry name" value="Six-hairpin glycosidases"/>
    <property type="match status" value="1"/>
</dbReference>
<dbReference type="InterPro" id="IPR054491">
    <property type="entry name" value="MGH1-like_GH"/>
</dbReference>
<dbReference type="HOGENOM" id="CLU_030429_0_0_11"/>
<dbReference type="InterPro" id="IPR012341">
    <property type="entry name" value="6hp_glycosidase-like_sf"/>
</dbReference>
<dbReference type="Proteomes" id="UP000000851">
    <property type="component" value="Chromosome"/>
</dbReference>
<dbReference type="Pfam" id="PF22422">
    <property type="entry name" value="MGH1-like_GH"/>
    <property type="match status" value="1"/>
</dbReference>
<dbReference type="OrthoDB" id="9781878at2"/>
<dbReference type="EMBL" id="CP001700">
    <property type="protein sequence ID" value="ACU72503.1"/>
    <property type="molecule type" value="Genomic_DNA"/>
</dbReference>
<sequence>MTIAGALPTFDIRDIPFSHHGSWFGISPVIAEATYADDLHFVSHQNGLHAVLRFTPTDSSGSRIEASVAATPARLAWAWQDSVIELVYETDDTVRVRGDGKGLGLRVNAADPRLTPFSGPYFYRDPVDGSYIYTLYQTGRRYRITVLSGEPREVFGLQALGTAERGLDLAAAQAWEIAIEEFDSARPRYRRGAAFDDVLKNVAGRFSEFVDEIAPWRTVDTPAAELAVYVLWSATVRPAGFLARPGVLMSKHWMDKVWSWDHCFNAIALAAGAPELAWSQFQIPFDHQDDSGALPDSVTHSEILYNYVKPPIHGWALGHLRGRLPRELSRAEVADVYGKLSAWTRFWLSARRVPGQALPHYQHGNDSGWDNATTFDADRVVQTSDLAAFLILQLDRLAELADELELGEDAETWRHEAEGVRAAMLKELWRDGRFVARAAATGQATASTSLLDLMAIVLGDSLPEDVRDTLARDIEAHLTQHGPATERPSSEHYEADGYWRGPIWAPSTVLIEDGLRRAGFTGLADEVSSRFRALCEKSGFAENFDALSGAGLRDRAYTWTASAYLILAAAHAGRL</sequence>
<dbReference type="GO" id="GO:0009311">
    <property type="term" value="P:oligosaccharide metabolic process"/>
    <property type="evidence" value="ECO:0007669"/>
    <property type="project" value="InterPro"/>
</dbReference>
<evidence type="ECO:0000259" key="4">
    <source>
        <dbReference type="Pfam" id="PF22422"/>
    </source>
</evidence>
<gene>
    <name evidence="5" type="ordered locus">Caci_3598</name>
</gene>
<dbReference type="STRING" id="479433.Caci_3598"/>